<feature type="transmembrane region" description="Helical" evidence="6">
    <location>
        <begin position="20"/>
        <end position="49"/>
    </location>
</feature>
<dbReference type="PANTHER" id="PTHR31272:SF6">
    <property type="entry name" value="CYTOCHROME C-TYPE BIOGENESIS CCDA-LIKE CHLOROPLASTIC PROTEIN"/>
    <property type="match status" value="1"/>
</dbReference>
<dbReference type="InterPro" id="IPR003834">
    <property type="entry name" value="Cyt_c_assmbl_TM_dom"/>
</dbReference>
<evidence type="ECO:0000313" key="8">
    <source>
        <dbReference type="EMBL" id="PIS30931.1"/>
    </source>
</evidence>
<keyword evidence="4 6" id="KW-1133">Transmembrane helix</keyword>
<evidence type="ECO:0000256" key="2">
    <source>
        <dbReference type="ARBA" id="ARBA00006143"/>
    </source>
</evidence>
<dbReference type="PANTHER" id="PTHR31272">
    <property type="entry name" value="CYTOCHROME C-TYPE BIOGENESIS PROTEIN HI_1454-RELATED"/>
    <property type="match status" value="1"/>
</dbReference>
<evidence type="ECO:0000256" key="3">
    <source>
        <dbReference type="ARBA" id="ARBA00022692"/>
    </source>
</evidence>
<evidence type="ECO:0000256" key="4">
    <source>
        <dbReference type="ARBA" id="ARBA00022989"/>
    </source>
</evidence>
<feature type="transmembrane region" description="Helical" evidence="6">
    <location>
        <begin position="134"/>
        <end position="164"/>
    </location>
</feature>
<dbReference type="InterPro" id="IPR051790">
    <property type="entry name" value="Cytochrome_c-biogenesis_DsbD"/>
</dbReference>
<feature type="domain" description="Cytochrome C biogenesis protein transmembrane" evidence="7">
    <location>
        <begin position="21"/>
        <end position="207"/>
    </location>
</feature>
<dbReference type="AlphaFoldDB" id="A0A2H0Y2N4"/>
<dbReference type="EMBL" id="PEYM01000043">
    <property type="protein sequence ID" value="PIS30931.1"/>
    <property type="molecule type" value="Genomic_DNA"/>
</dbReference>
<evidence type="ECO:0000259" key="7">
    <source>
        <dbReference type="Pfam" id="PF02683"/>
    </source>
</evidence>
<evidence type="ECO:0000256" key="5">
    <source>
        <dbReference type="ARBA" id="ARBA00023136"/>
    </source>
</evidence>
<dbReference type="GO" id="GO:0016020">
    <property type="term" value="C:membrane"/>
    <property type="evidence" value="ECO:0007669"/>
    <property type="project" value="UniProtKB-SubCell"/>
</dbReference>
<keyword evidence="5 6" id="KW-0472">Membrane</keyword>
<dbReference type="Pfam" id="PF02683">
    <property type="entry name" value="DsbD_TM"/>
    <property type="match status" value="1"/>
</dbReference>
<dbReference type="GO" id="GO:0017004">
    <property type="term" value="P:cytochrome complex assembly"/>
    <property type="evidence" value="ECO:0007669"/>
    <property type="project" value="InterPro"/>
</dbReference>
<organism evidence="8 9">
    <name type="scientific">Candidatus Saganbacteria bacterium CG08_land_8_20_14_0_20_45_16</name>
    <dbReference type="NCBI Taxonomy" id="2014293"/>
    <lineage>
        <taxon>Bacteria</taxon>
        <taxon>Bacillati</taxon>
        <taxon>Saganbacteria</taxon>
    </lineage>
</organism>
<evidence type="ECO:0000256" key="1">
    <source>
        <dbReference type="ARBA" id="ARBA00004141"/>
    </source>
</evidence>
<name>A0A2H0Y2N4_UNCSA</name>
<accession>A0A2H0Y2N4</accession>
<dbReference type="Proteomes" id="UP000231343">
    <property type="component" value="Unassembled WGS sequence"/>
</dbReference>
<reference evidence="8 9" key="1">
    <citation type="submission" date="2017-09" db="EMBL/GenBank/DDBJ databases">
        <title>Depth-based differentiation of microbial function through sediment-hosted aquifers and enrichment of novel symbionts in the deep terrestrial subsurface.</title>
        <authorList>
            <person name="Probst A.J."/>
            <person name="Ladd B."/>
            <person name="Jarett J.K."/>
            <person name="Geller-Mcgrath D.E."/>
            <person name="Sieber C.M."/>
            <person name="Emerson J.B."/>
            <person name="Anantharaman K."/>
            <person name="Thomas B.C."/>
            <person name="Malmstrom R."/>
            <person name="Stieglmeier M."/>
            <person name="Klingl A."/>
            <person name="Woyke T."/>
            <person name="Ryan C.M."/>
            <person name="Banfield J.F."/>
        </authorList>
    </citation>
    <scope>NUCLEOTIDE SEQUENCE [LARGE SCALE GENOMIC DNA]</scope>
    <source>
        <strain evidence="8">CG08_land_8_20_14_0_20_45_16</strain>
    </source>
</reference>
<gene>
    <name evidence="8" type="ORF">COT42_02085</name>
</gene>
<proteinExistence type="inferred from homology"/>
<comment type="similarity">
    <text evidence="2">Belongs to the DsbD family.</text>
</comment>
<protein>
    <submittedName>
        <fullName evidence="8">Cytochrome C biogenesis protein</fullName>
    </submittedName>
</protein>
<feature type="transmembrane region" description="Helical" evidence="6">
    <location>
        <begin position="213"/>
        <end position="231"/>
    </location>
</feature>
<feature type="transmembrane region" description="Helical" evidence="6">
    <location>
        <begin position="170"/>
        <end position="192"/>
    </location>
</feature>
<evidence type="ECO:0000313" key="9">
    <source>
        <dbReference type="Proteomes" id="UP000231343"/>
    </source>
</evidence>
<evidence type="ECO:0000256" key="6">
    <source>
        <dbReference type="SAM" id="Phobius"/>
    </source>
</evidence>
<comment type="caution">
    <text evidence="8">The sequence shown here is derived from an EMBL/GenBank/DDBJ whole genome shotgun (WGS) entry which is preliminary data.</text>
</comment>
<comment type="subcellular location">
    <subcellularLocation>
        <location evidence="1">Membrane</location>
        <topology evidence="1">Multi-pass membrane protein</topology>
    </subcellularLocation>
</comment>
<keyword evidence="3 6" id="KW-0812">Transmembrane</keyword>
<feature type="transmembrane region" description="Helical" evidence="6">
    <location>
        <begin position="98"/>
        <end position="122"/>
    </location>
</feature>
<feature type="transmembrane region" description="Helical" evidence="6">
    <location>
        <begin position="61"/>
        <end position="86"/>
    </location>
</feature>
<sequence>MLEGLFTWLTIAVSSSSGLAILAAFIWGVLSILLSPCHLASLPLIVGFVNGQGKISTWRAFVLSLLFSTGILFSIAIVGLITGLMGRILGDIGVWSNYFVAVVFIFVGLTLLDIIPFPSFGLGSQPTYQKKGSLAAFILGLVFGLALGPCTFAYMAPILAIVFNLSAADLIFGLVLIMAYALGHCLIIVLAGTSTEMVQHYLNWNEKSQGIVIVKRICGALVILGGIYLILGGGR</sequence>